<reference evidence="4" key="2">
    <citation type="journal article" date="2021" name="PeerJ">
        <title>Extensive microbial diversity within the chicken gut microbiome revealed by metagenomics and culture.</title>
        <authorList>
            <person name="Gilroy R."/>
            <person name="Ravi A."/>
            <person name="Getino M."/>
            <person name="Pursley I."/>
            <person name="Horton D.L."/>
            <person name="Alikhan N.F."/>
            <person name="Baker D."/>
            <person name="Gharbi K."/>
            <person name="Hall N."/>
            <person name="Watson M."/>
            <person name="Adriaenssens E.M."/>
            <person name="Foster-Nyarko E."/>
            <person name="Jarju S."/>
            <person name="Secka A."/>
            <person name="Antonio M."/>
            <person name="Oren A."/>
            <person name="Chaudhuri R.R."/>
            <person name="La Ragione R."/>
            <person name="Hildebrand F."/>
            <person name="Pallen M.J."/>
        </authorList>
    </citation>
    <scope>NUCLEOTIDE SEQUENCE</scope>
    <source>
        <strain evidence="4">CHK195-26880</strain>
    </source>
</reference>
<dbReference type="Pfam" id="PF02575">
    <property type="entry name" value="YbaB_DNA_bd"/>
    <property type="match status" value="1"/>
</dbReference>
<dbReference type="Gene3D" id="3.30.1310.10">
    <property type="entry name" value="Nucleoid-associated protein YbaB-like domain"/>
    <property type="match status" value="1"/>
</dbReference>
<keyword evidence="2" id="KW-0963">Cytoplasm</keyword>
<organism evidence="4 5">
    <name type="scientific">Candidatus Onthousia faecipullorum</name>
    <dbReference type="NCBI Taxonomy" id="2840887"/>
    <lineage>
        <taxon>Bacteria</taxon>
        <taxon>Bacillati</taxon>
        <taxon>Bacillota</taxon>
        <taxon>Bacilli</taxon>
        <taxon>Candidatus Onthousia</taxon>
    </lineage>
</organism>
<dbReference type="GO" id="GO:0005829">
    <property type="term" value="C:cytosol"/>
    <property type="evidence" value="ECO:0007669"/>
    <property type="project" value="TreeGrafter"/>
</dbReference>
<evidence type="ECO:0000256" key="1">
    <source>
        <dbReference type="ARBA" id="ARBA00023125"/>
    </source>
</evidence>
<evidence type="ECO:0000313" key="4">
    <source>
        <dbReference type="EMBL" id="HIT37327.1"/>
    </source>
</evidence>
<comment type="caution">
    <text evidence="4">The sequence shown here is derived from an EMBL/GenBank/DDBJ whole genome shotgun (WGS) entry which is preliminary data.</text>
</comment>
<dbReference type="GO" id="GO:0003677">
    <property type="term" value="F:DNA binding"/>
    <property type="evidence" value="ECO:0007669"/>
    <property type="project" value="UniProtKB-UniRule"/>
</dbReference>
<dbReference type="SUPFAM" id="SSF82607">
    <property type="entry name" value="YbaB-like"/>
    <property type="match status" value="1"/>
</dbReference>
<dbReference type="Proteomes" id="UP000886833">
    <property type="component" value="Unassembled WGS sequence"/>
</dbReference>
<evidence type="ECO:0000256" key="3">
    <source>
        <dbReference type="SAM" id="Coils"/>
    </source>
</evidence>
<dbReference type="EMBL" id="DVKQ01000030">
    <property type="protein sequence ID" value="HIT37327.1"/>
    <property type="molecule type" value="Genomic_DNA"/>
</dbReference>
<accession>A0A9D1GB71</accession>
<gene>
    <name evidence="4" type="ORF">IAB59_02460</name>
</gene>
<reference evidence="4" key="1">
    <citation type="submission" date="2020-10" db="EMBL/GenBank/DDBJ databases">
        <authorList>
            <person name="Gilroy R."/>
        </authorList>
    </citation>
    <scope>NUCLEOTIDE SEQUENCE</scope>
    <source>
        <strain evidence="4">CHK195-26880</strain>
    </source>
</reference>
<comment type="similarity">
    <text evidence="2">Belongs to the YbaB/EbfC family.</text>
</comment>
<dbReference type="HAMAP" id="MF_00274">
    <property type="entry name" value="DNA_YbaB_EbfC"/>
    <property type="match status" value="1"/>
</dbReference>
<dbReference type="PANTHER" id="PTHR33449:SF1">
    <property type="entry name" value="NUCLEOID-ASSOCIATED PROTEIN YBAB"/>
    <property type="match status" value="1"/>
</dbReference>
<keyword evidence="1 2" id="KW-0238">DNA-binding</keyword>
<evidence type="ECO:0000313" key="5">
    <source>
        <dbReference type="Proteomes" id="UP000886833"/>
    </source>
</evidence>
<evidence type="ECO:0000256" key="2">
    <source>
        <dbReference type="HAMAP-Rule" id="MF_00274"/>
    </source>
</evidence>
<dbReference type="GO" id="GO:0043590">
    <property type="term" value="C:bacterial nucleoid"/>
    <property type="evidence" value="ECO:0007669"/>
    <property type="project" value="UniProtKB-UniRule"/>
</dbReference>
<dbReference type="NCBIfam" id="TIGR00103">
    <property type="entry name" value="DNA_YbaB_EbfC"/>
    <property type="match status" value="1"/>
</dbReference>
<dbReference type="PIRSF" id="PIRSF004555">
    <property type="entry name" value="UCP004555"/>
    <property type="match status" value="1"/>
</dbReference>
<comment type="function">
    <text evidence="2">Binds to DNA and alters its conformation. May be involved in regulation of gene expression, nucleoid organization and DNA protection.</text>
</comment>
<feature type="coiled-coil region" evidence="3">
    <location>
        <begin position="3"/>
        <end position="30"/>
    </location>
</feature>
<dbReference type="AlphaFoldDB" id="A0A9D1GB71"/>
<comment type="subunit">
    <text evidence="2">Homodimer.</text>
</comment>
<name>A0A9D1GB71_9FIRM</name>
<comment type="subcellular location">
    <subcellularLocation>
        <location evidence="2">Cytoplasm</location>
        <location evidence="2">Nucleoid</location>
    </subcellularLocation>
</comment>
<dbReference type="InterPro" id="IPR036894">
    <property type="entry name" value="YbaB-like_sf"/>
</dbReference>
<protein>
    <recommendedName>
        <fullName evidence="2">Nucleoid-associated protein IAB59_02460</fullName>
    </recommendedName>
</protein>
<keyword evidence="3" id="KW-0175">Coiled coil</keyword>
<sequence length="98" mass="11125">MNIQAMMKQAQKLQSDMMKVKDEIDKMEFSSTNGLVTVKINGKKEVLEVKIENDSDFSSDDLEMLQDMIVIATNDAMKQVDKITEEKMGRFSSIPGLF</sequence>
<proteinExistence type="inferred from homology"/>
<dbReference type="PANTHER" id="PTHR33449">
    <property type="entry name" value="NUCLEOID-ASSOCIATED PROTEIN YBAB"/>
    <property type="match status" value="1"/>
</dbReference>
<dbReference type="InterPro" id="IPR004401">
    <property type="entry name" value="YbaB/EbfC"/>
</dbReference>